<feature type="region of interest" description="Disordered" evidence="1">
    <location>
        <begin position="166"/>
        <end position="190"/>
    </location>
</feature>
<organism evidence="3 4">
    <name type="scientific">Apiospora aurea</name>
    <dbReference type="NCBI Taxonomy" id="335848"/>
    <lineage>
        <taxon>Eukaryota</taxon>
        <taxon>Fungi</taxon>
        <taxon>Dikarya</taxon>
        <taxon>Ascomycota</taxon>
        <taxon>Pezizomycotina</taxon>
        <taxon>Sordariomycetes</taxon>
        <taxon>Xylariomycetidae</taxon>
        <taxon>Amphisphaeriales</taxon>
        <taxon>Apiosporaceae</taxon>
        <taxon>Apiospora</taxon>
    </lineage>
</organism>
<evidence type="ECO:0000256" key="1">
    <source>
        <dbReference type="SAM" id="MobiDB-lite"/>
    </source>
</evidence>
<gene>
    <name evidence="3" type="ORF">PG986_009925</name>
</gene>
<dbReference type="RefSeq" id="XP_066698545.1">
    <property type="nucleotide sequence ID" value="XM_066846147.1"/>
</dbReference>
<reference evidence="3 4" key="1">
    <citation type="submission" date="2023-01" db="EMBL/GenBank/DDBJ databases">
        <title>Analysis of 21 Apiospora genomes using comparative genomics revels a genus with tremendous synthesis potential of carbohydrate active enzymes and secondary metabolites.</title>
        <authorList>
            <person name="Sorensen T."/>
        </authorList>
    </citation>
    <scope>NUCLEOTIDE SEQUENCE [LARGE SCALE GENOMIC DNA]</scope>
    <source>
        <strain evidence="3 4">CBS 24483</strain>
    </source>
</reference>
<evidence type="ECO:0000256" key="2">
    <source>
        <dbReference type="SAM" id="Phobius"/>
    </source>
</evidence>
<dbReference type="Gene3D" id="1.20.58.340">
    <property type="entry name" value="Magnesium transport protein CorA, transmembrane region"/>
    <property type="match status" value="1"/>
</dbReference>
<dbReference type="EMBL" id="JAQQWE010000006">
    <property type="protein sequence ID" value="KAK7949039.1"/>
    <property type="molecule type" value="Genomic_DNA"/>
</dbReference>
<evidence type="ECO:0000313" key="3">
    <source>
        <dbReference type="EMBL" id="KAK7949039.1"/>
    </source>
</evidence>
<feature type="transmembrane region" description="Helical" evidence="2">
    <location>
        <begin position="313"/>
        <end position="335"/>
    </location>
</feature>
<comment type="caution">
    <text evidence="3">The sequence shown here is derived from an EMBL/GenBank/DDBJ whole genome shotgun (WGS) entry which is preliminary data.</text>
</comment>
<keyword evidence="2" id="KW-0472">Membrane</keyword>
<evidence type="ECO:0000313" key="4">
    <source>
        <dbReference type="Proteomes" id="UP001391051"/>
    </source>
</evidence>
<dbReference type="Proteomes" id="UP001391051">
    <property type="component" value="Unassembled WGS sequence"/>
</dbReference>
<sequence>MDWLRQNEAFGNNDLSLFEFEEDDEFMGETGFVHERKTSEEQYLEWINSVVSVDDAQNVSCCLQLASDTICETKDDDDIIMSITTFPDTLVTFAVMYGCTDAAMAFVTQWLKTFKRSPSALHPLMLPMMFVELERKRLLEALRSESNFLDQRILDMEKRLSTYAQQIDESEKAEEEEKAGDGEKAENNQNILQKDCMATKNWLMVSKLKNGIQSLIAILESMTTHSRGFTTEIEADVETQGNHRMAIHNTEKFRDRLVELQIELRSEVRNSDSLLGGMSMATQMEWNYHTRRDAKANIIIACSSKMDSSQMRLVSILGMIFLPGTFLATLFSMTFFKWIPEESSQVISPWIGLYCGAAASLTLLMWYLSRKYMTIGKKDAMKSIREALDSDNDSIV</sequence>
<protein>
    <submittedName>
        <fullName evidence="3">Uncharacterized protein</fullName>
    </submittedName>
</protein>
<keyword evidence="2" id="KW-1133">Transmembrane helix</keyword>
<name>A0ABR1Q922_9PEZI</name>
<dbReference type="GeneID" id="92079209"/>
<keyword evidence="2" id="KW-0812">Transmembrane</keyword>
<keyword evidence="4" id="KW-1185">Reference proteome</keyword>
<accession>A0ABR1Q922</accession>
<feature type="transmembrane region" description="Helical" evidence="2">
    <location>
        <begin position="347"/>
        <end position="368"/>
    </location>
</feature>
<proteinExistence type="predicted"/>